<dbReference type="GO" id="GO:0005886">
    <property type="term" value="C:plasma membrane"/>
    <property type="evidence" value="ECO:0007669"/>
    <property type="project" value="UniProtKB-SubCell"/>
</dbReference>
<evidence type="ECO:0000256" key="7">
    <source>
        <dbReference type="RuleBase" id="RU363032"/>
    </source>
</evidence>
<feature type="transmembrane region" description="Helical" evidence="7">
    <location>
        <begin position="30"/>
        <end position="49"/>
    </location>
</feature>
<sequence length="289" mass="30292">MTATTALPHGFRMRSAAGLTRLRSSAPSTVVATCFIAVVLLLAFLVPLLPGTDSTSQDLAASLTPPFADAAHPLGTDQLGRDVLSRLGLATQVSLLIAVGAVAISAAIGLVIGLIAGYRGGRIDTLLMGVGDVQLAIPVVLLLIVLVATLGSSPGLLIVLLGLTNWVTYGRVVRALVLSLREQEFVAAAVSAGASTTWILRRHLLRNVMPQVLILSAFQIGVVITIESSLSFIGLGVQPPTPSLGLMINEGQRYLQSEPWLTIVPAVAVFLLIAGAQFLSQASERPRRR</sequence>
<dbReference type="InterPro" id="IPR000515">
    <property type="entry name" value="MetI-like"/>
</dbReference>
<feature type="transmembrane region" description="Helical" evidence="7">
    <location>
        <begin position="183"/>
        <end position="200"/>
    </location>
</feature>
<dbReference type="GO" id="GO:0055085">
    <property type="term" value="P:transmembrane transport"/>
    <property type="evidence" value="ECO:0007669"/>
    <property type="project" value="InterPro"/>
</dbReference>
<dbReference type="Proteomes" id="UP000295633">
    <property type="component" value="Unassembled WGS sequence"/>
</dbReference>
<dbReference type="RefSeq" id="WP_133399979.1">
    <property type="nucleotide sequence ID" value="NZ_SMZX01000002.1"/>
</dbReference>
<evidence type="ECO:0000256" key="5">
    <source>
        <dbReference type="ARBA" id="ARBA00022989"/>
    </source>
</evidence>
<comment type="similarity">
    <text evidence="7">Belongs to the binding-protein-dependent transport system permease family.</text>
</comment>
<dbReference type="EMBL" id="SMZX01000002">
    <property type="protein sequence ID" value="TDL44012.1"/>
    <property type="molecule type" value="Genomic_DNA"/>
</dbReference>
<keyword evidence="6 7" id="KW-0472">Membrane</keyword>
<dbReference type="PANTHER" id="PTHR43386:SF1">
    <property type="entry name" value="D,D-DIPEPTIDE TRANSPORT SYSTEM PERMEASE PROTEIN DDPC-RELATED"/>
    <property type="match status" value="1"/>
</dbReference>
<dbReference type="Gene3D" id="1.10.3720.10">
    <property type="entry name" value="MetI-like"/>
    <property type="match status" value="1"/>
</dbReference>
<reference evidence="9 10" key="1">
    <citation type="submission" date="2019-03" db="EMBL/GenBank/DDBJ databases">
        <title>Genome Sequencing and Assembly of Various Microbes Isolated from Partially Reclaimed Soil and Acid Mine Drainage (AMD) Site.</title>
        <authorList>
            <person name="Steinbock B."/>
            <person name="Bechtold R."/>
            <person name="Sevigny J.L."/>
            <person name="Thomas D."/>
            <person name="Cuthill L.R."/>
            <person name="Aveiro Johannsen E.J."/>
            <person name="Thomas K."/>
            <person name="Ghosh A."/>
        </authorList>
    </citation>
    <scope>NUCLEOTIDE SEQUENCE [LARGE SCALE GENOMIC DNA]</scope>
    <source>
        <strain evidence="9 10">F-B2</strain>
    </source>
</reference>
<keyword evidence="5 7" id="KW-1133">Transmembrane helix</keyword>
<comment type="subcellular location">
    <subcellularLocation>
        <location evidence="1 7">Cell membrane</location>
        <topology evidence="1 7">Multi-pass membrane protein</topology>
    </subcellularLocation>
</comment>
<organism evidence="9 10">
    <name type="scientific">Microbacterium oleivorans</name>
    <dbReference type="NCBI Taxonomy" id="273677"/>
    <lineage>
        <taxon>Bacteria</taxon>
        <taxon>Bacillati</taxon>
        <taxon>Actinomycetota</taxon>
        <taxon>Actinomycetes</taxon>
        <taxon>Micrococcales</taxon>
        <taxon>Microbacteriaceae</taxon>
        <taxon>Microbacterium</taxon>
    </lineage>
</organism>
<dbReference type="InterPro" id="IPR035906">
    <property type="entry name" value="MetI-like_sf"/>
</dbReference>
<dbReference type="InterPro" id="IPR050366">
    <property type="entry name" value="BP-dependent_transpt_permease"/>
</dbReference>
<dbReference type="Pfam" id="PF00528">
    <property type="entry name" value="BPD_transp_1"/>
    <property type="match status" value="1"/>
</dbReference>
<dbReference type="SUPFAM" id="SSF161098">
    <property type="entry name" value="MetI-like"/>
    <property type="match status" value="1"/>
</dbReference>
<comment type="caution">
    <text evidence="9">The sequence shown here is derived from an EMBL/GenBank/DDBJ whole genome shotgun (WGS) entry which is preliminary data.</text>
</comment>
<feature type="transmembrane region" description="Helical" evidence="7">
    <location>
        <begin position="139"/>
        <end position="163"/>
    </location>
</feature>
<feature type="transmembrane region" description="Helical" evidence="7">
    <location>
        <begin position="93"/>
        <end position="118"/>
    </location>
</feature>
<evidence type="ECO:0000256" key="4">
    <source>
        <dbReference type="ARBA" id="ARBA00022692"/>
    </source>
</evidence>
<proteinExistence type="inferred from homology"/>
<dbReference type="AlphaFoldDB" id="A0A4R5YFS0"/>
<evidence type="ECO:0000256" key="6">
    <source>
        <dbReference type="ARBA" id="ARBA00023136"/>
    </source>
</evidence>
<evidence type="ECO:0000313" key="10">
    <source>
        <dbReference type="Proteomes" id="UP000295633"/>
    </source>
</evidence>
<feature type="transmembrane region" description="Helical" evidence="7">
    <location>
        <begin position="212"/>
        <end position="237"/>
    </location>
</feature>
<evidence type="ECO:0000313" key="9">
    <source>
        <dbReference type="EMBL" id="TDL44012.1"/>
    </source>
</evidence>
<dbReference type="PROSITE" id="PS50928">
    <property type="entry name" value="ABC_TM1"/>
    <property type="match status" value="1"/>
</dbReference>
<gene>
    <name evidence="9" type="ORF">E2R54_12640</name>
</gene>
<protein>
    <submittedName>
        <fullName evidence="9">ABC transporter permease</fullName>
    </submittedName>
</protein>
<accession>A0A4R5YFS0</accession>
<evidence type="ECO:0000256" key="2">
    <source>
        <dbReference type="ARBA" id="ARBA00022448"/>
    </source>
</evidence>
<feature type="domain" description="ABC transmembrane type-1" evidence="8">
    <location>
        <begin position="91"/>
        <end position="280"/>
    </location>
</feature>
<evidence type="ECO:0000256" key="3">
    <source>
        <dbReference type="ARBA" id="ARBA00022475"/>
    </source>
</evidence>
<name>A0A4R5YFS0_9MICO</name>
<keyword evidence="2 7" id="KW-0813">Transport</keyword>
<evidence type="ECO:0000259" key="8">
    <source>
        <dbReference type="PROSITE" id="PS50928"/>
    </source>
</evidence>
<feature type="transmembrane region" description="Helical" evidence="7">
    <location>
        <begin position="260"/>
        <end position="279"/>
    </location>
</feature>
<evidence type="ECO:0000256" key="1">
    <source>
        <dbReference type="ARBA" id="ARBA00004651"/>
    </source>
</evidence>
<dbReference type="PANTHER" id="PTHR43386">
    <property type="entry name" value="OLIGOPEPTIDE TRANSPORT SYSTEM PERMEASE PROTEIN APPC"/>
    <property type="match status" value="1"/>
</dbReference>
<dbReference type="CDD" id="cd06261">
    <property type="entry name" value="TM_PBP2"/>
    <property type="match status" value="1"/>
</dbReference>
<keyword evidence="4 7" id="KW-0812">Transmembrane</keyword>
<keyword evidence="3" id="KW-1003">Cell membrane</keyword>